<protein>
    <submittedName>
        <fullName evidence="1">Uncharacterized protein</fullName>
    </submittedName>
</protein>
<organism evidence="1 2">
    <name type="scientific">Penicillium arizonense</name>
    <dbReference type="NCBI Taxonomy" id="1835702"/>
    <lineage>
        <taxon>Eukaryota</taxon>
        <taxon>Fungi</taxon>
        <taxon>Dikarya</taxon>
        <taxon>Ascomycota</taxon>
        <taxon>Pezizomycotina</taxon>
        <taxon>Eurotiomycetes</taxon>
        <taxon>Eurotiomycetidae</taxon>
        <taxon>Eurotiales</taxon>
        <taxon>Aspergillaceae</taxon>
        <taxon>Penicillium</taxon>
    </lineage>
</organism>
<dbReference type="AlphaFoldDB" id="A0A1F5L231"/>
<reference evidence="1 2" key="1">
    <citation type="journal article" date="2016" name="Sci. Rep.">
        <title>Penicillium arizonense, a new, genome sequenced fungal species, reveals a high chemical diversity in secreted metabolites.</title>
        <authorList>
            <person name="Grijseels S."/>
            <person name="Nielsen J.C."/>
            <person name="Randelovic M."/>
            <person name="Nielsen J."/>
            <person name="Nielsen K.F."/>
            <person name="Workman M."/>
            <person name="Frisvad J.C."/>
        </authorList>
    </citation>
    <scope>NUCLEOTIDE SEQUENCE [LARGE SCALE GENOMIC DNA]</scope>
    <source>
        <strain evidence="1 2">CBS 141311</strain>
    </source>
</reference>
<accession>A0A1F5L231</accession>
<dbReference type="Proteomes" id="UP000177622">
    <property type="component" value="Unassembled WGS sequence"/>
</dbReference>
<proteinExistence type="predicted"/>
<evidence type="ECO:0000313" key="2">
    <source>
        <dbReference type="Proteomes" id="UP000177622"/>
    </source>
</evidence>
<dbReference type="EMBL" id="LXJU01000075">
    <property type="protein sequence ID" value="OGE47019.1"/>
    <property type="molecule type" value="Genomic_DNA"/>
</dbReference>
<dbReference type="RefSeq" id="XP_022482486.1">
    <property type="nucleotide sequence ID" value="XM_022637663.1"/>
</dbReference>
<keyword evidence="2" id="KW-1185">Reference proteome</keyword>
<sequence length="36" mass="4051">MDSLYGLSRSSPSAFYRTRNGGFTTRGAWIYPLSFS</sequence>
<dbReference type="GeneID" id="34582397"/>
<evidence type="ECO:0000313" key="1">
    <source>
        <dbReference type="EMBL" id="OGE47019.1"/>
    </source>
</evidence>
<feature type="non-terminal residue" evidence="1">
    <location>
        <position position="36"/>
    </location>
</feature>
<name>A0A1F5L231_PENAI</name>
<comment type="caution">
    <text evidence="1">The sequence shown here is derived from an EMBL/GenBank/DDBJ whole genome shotgun (WGS) entry which is preliminary data.</text>
</comment>
<gene>
    <name evidence="1" type="ORF">PENARI_c075G11214</name>
</gene>